<evidence type="ECO:0000256" key="1">
    <source>
        <dbReference type="ARBA" id="ARBA00022801"/>
    </source>
</evidence>
<comment type="caution">
    <text evidence="3">The sequence shown here is derived from an EMBL/GenBank/DDBJ whole genome shotgun (WGS) entry which is preliminary data.</text>
</comment>
<sequence length="372" mass="39375">MDRIGRKWPRYTLVVPWTLLVAGVVLEFSTPERVSASPLLALACVFAGSTASLRTTVHVSVVAVVFEVLSGVNQGVFEAHEVVENLFVALAGLLAVDLNRLLNRYGHRIEAAETVARAAQLALLPVPPREVGDLRIAAVYRTAQSDARIGGDVYGVQETPFGVRALIGDVRGKGLGAVSTVAVLLAVFREAAEEEPDLVAVADRLERCLEREGRRRGGLEQTEGFTTALLAEFPPVGGRLRLLNCGHPAPYAVDADGIRSLDPGDFSLPLGMGPLADTARTVDEYPFPDGASLVLVTDGITEARNHDGAFFTPLTALGDCDSGDPDAVLEALLRAVSAWSGPSPDDDSAVMVLNRCPAPQGARLPAGSTRAR</sequence>
<keyword evidence="4" id="KW-1185">Reference proteome</keyword>
<proteinExistence type="predicted"/>
<feature type="domain" description="PPM-type phosphatase" evidence="2">
    <location>
        <begin position="134"/>
        <end position="355"/>
    </location>
</feature>
<evidence type="ECO:0000313" key="4">
    <source>
        <dbReference type="Proteomes" id="UP000664109"/>
    </source>
</evidence>
<dbReference type="Proteomes" id="UP000664109">
    <property type="component" value="Unassembled WGS sequence"/>
</dbReference>
<evidence type="ECO:0000259" key="2">
    <source>
        <dbReference type="SMART" id="SM00331"/>
    </source>
</evidence>
<protein>
    <submittedName>
        <fullName evidence="3">Serine/threonine-protein phosphatase</fullName>
    </submittedName>
</protein>
<reference evidence="3 4" key="1">
    <citation type="journal article" date="2016" name="Arch. Microbiol.">
        <title>Streptomyces zhihengii sp. nov., isolated from rhizospheric soil of Psammosilene tunicoides.</title>
        <authorList>
            <person name="Huang M.J."/>
            <person name="Fei J.J."/>
            <person name="Salam N."/>
            <person name="Kim C.J."/>
            <person name="Hozzein W.N."/>
            <person name="Xiao M."/>
            <person name="Huang H.Q."/>
            <person name="Li W.J."/>
        </authorList>
    </citation>
    <scope>NUCLEOTIDE SEQUENCE [LARGE SCALE GENOMIC DNA]</scope>
    <source>
        <strain evidence="3 4">YIM T102</strain>
    </source>
</reference>
<accession>A0ABS2V2Y4</accession>
<keyword evidence="1" id="KW-0378">Hydrolase</keyword>
<dbReference type="PANTHER" id="PTHR43156:SF2">
    <property type="entry name" value="STAGE II SPORULATION PROTEIN E"/>
    <property type="match status" value="1"/>
</dbReference>
<dbReference type="SUPFAM" id="SSF81606">
    <property type="entry name" value="PP2C-like"/>
    <property type="match status" value="1"/>
</dbReference>
<dbReference type="InterPro" id="IPR001932">
    <property type="entry name" value="PPM-type_phosphatase-like_dom"/>
</dbReference>
<dbReference type="EMBL" id="JAFEJA010000002">
    <property type="protein sequence ID" value="MBM9623370.1"/>
    <property type="molecule type" value="Genomic_DNA"/>
</dbReference>
<dbReference type="SMART" id="SM00331">
    <property type="entry name" value="PP2C_SIG"/>
    <property type="match status" value="1"/>
</dbReference>
<gene>
    <name evidence="3" type="ORF">JE024_32750</name>
</gene>
<organism evidence="3 4">
    <name type="scientific">Streptomyces zhihengii</name>
    <dbReference type="NCBI Taxonomy" id="1818004"/>
    <lineage>
        <taxon>Bacteria</taxon>
        <taxon>Bacillati</taxon>
        <taxon>Actinomycetota</taxon>
        <taxon>Actinomycetes</taxon>
        <taxon>Kitasatosporales</taxon>
        <taxon>Streptomycetaceae</taxon>
        <taxon>Streptomyces</taxon>
    </lineage>
</organism>
<dbReference type="PANTHER" id="PTHR43156">
    <property type="entry name" value="STAGE II SPORULATION PROTEIN E-RELATED"/>
    <property type="match status" value="1"/>
</dbReference>
<name>A0ABS2V2Y4_9ACTN</name>
<evidence type="ECO:0000313" key="3">
    <source>
        <dbReference type="EMBL" id="MBM9623370.1"/>
    </source>
</evidence>
<dbReference type="Gene3D" id="3.60.40.10">
    <property type="entry name" value="PPM-type phosphatase domain"/>
    <property type="match status" value="1"/>
</dbReference>
<dbReference type="Pfam" id="PF07228">
    <property type="entry name" value="SpoIIE"/>
    <property type="match status" value="1"/>
</dbReference>
<dbReference type="InterPro" id="IPR052016">
    <property type="entry name" value="Bact_Sigma-Reg"/>
</dbReference>
<dbReference type="RefSeq" id="WP_205377513.1">
    <property type="nucleotide sequence ID" value="NZ_JAFEJA010000002.1"/>
</dbReference>
<dbReference type="InterPro" id="IPR036457">
    <property type="entry name" value="PPM-type-like_dom_sf"/>
</dbReference>